<evidence type="ECO:0000313" key="1">
    <source>
        <dbReference type="EMBL" id="MBW93231.1"/>
    </source>
</evidence>
<reference evidence="1" key="1">
    <citation type="submission" date="2018-02" db="EMBL/GenBank/DDBJ databases">
        <title>Rhizophora mucronata_Transcriptome.</title>
        <authorList>
            <person name="Meera S.P."/>
            <person name="Sreeshan A."/>
            <person name="Augustine A."/>
        </authorList>
    </citation>
    <scope>NUCLEOTIDE SEQUENCE</scope>
    <source>
        <tissue evidence="1">Leaf</tissue>
    </source>
</reference>
<protein>
    <submittedName>
        <fullName evidence="1">Uncharacterized protein</fullName>
    </submittedName>
</protein>
<proteinExistence type="predicted"/>
<dbReference type="AlphaFoldDB" id="A0A2P2JID8"/>
<dbReference type="EMBL" id="GGEC01012748">
    <property type="protein sequence ID" value="MBW93231.1"/>
    <property type="molecule type" value="Transcribed_RNA"/>
</dbReference>
<name>A0A2P2JID8_RHIMU</name>
<sequence length="46" mass="5432">MDMTFIFTYLHVLFHHWYTTLTLQVGDSLTRTIVDLGLKPLYFGLL</sequence>
<accession>A0A2P2JID8</accession>
<organism evidence="1">
    <name type="scientific">Rhizophora mucronata</name>
    <name type="common">Asiatic mangrove</name>
    <dbReference type="NCBI Taxonomy" id="61149"/>
    <lineage>
        <taxon>Eukaryota</taxon>
        <taxon>Viridiplantae</taxon>
        <taxon>Streptophyta</taxon>
        <taxon>Embryophyta</taxon>
        <taxon>Tracheophyta</taxon>
        <taxon>Spermatophyta</taxon>
        <taxon>Magnoliopsida</taxon>
        <taxon>eudicotyledons</taxon>
        <taxon>Gunneridae</taxon>
        <taxon>Pentapetalae</taxon>
        <taxon>rosids</taxon>
        <taxon>fabids</taxon>
        <taxon>Malpighiales</taxon>
        <taxon>Rhizophoraceae</taxon>
        <taxon>Rhizophora</taxon>
    </lineage>
</organism>